<proteinExistence type="inferred from homology"/>
<protein>
    <submittedName>
        <fullName evidence="12">Uncharacterized protein</fullName>
    </submittedName>
</protein>
<keyword evidence="3" id="KW-0328">Glycosyltransferase</keyword>
<keyword evidence="5 11" id="KW-0812">Transmembrane</keyword>
<organism evidence="12 13">
    <name type="scientific">Steinernema hermaphroditum</name>
    <dbReference type="NCBI Taxonomy" id="289476"/>
    <lineage>
        <taxon>Eukaryota</taxon>
        <taxon>Metazoa</taxon>
        <taxon>Ecdysozoa</taxon>
        <taxon>Nematoda</taxon>
        <taxon>Chromadorea</taxon>
        <taxon>Rhabditida</taxon>
        <taxon>Tylenchina</taxon>
        <taxon>Panagrolaimomorpha</taxon>
        <taxon>Strongyloidoidea</taxon>
        <taxon>Steinernematidae</taxon>
        <taxon>Steinernema</taxon>
    </lineage>
</organism>
<dbReference type="InterPro" id="IPR003406">
    <property type="entry name" value="Glyco_trans_14"/>
</dbReference>
<feature type="transmembrane region" description="Helical" evidence="11">
    <location>
        <begin position="6"/>
        <end position="26"/>
    </location>
</feature>
<keyword evidence="7 11" id="KW-1133">Transmembrane helix</keyword>
<evidence type="ECO:0000256" key="11">
    <source>
        <dbReference type="SAM" id="Phobius"/>
    </source>
</evidence>
<evidence type="ECO:0000256" key="1">
    <source>
        <dbReference type="ARBA" id="ARBA00004606"/>
    </source>
</evidence>
<evidence type="ECO:0000256" key="9">
    <source>
        <dbReference type="ARBA" id="ARBA00023180"/>
    </source>
</evidence>
<keyword evidence="8 11" id="KW-0472">Membrane</keyword>
<evidence type="ECO:0000256" key="7">
    <source>
        <dbReference type="ARBA" id="ARBA00022989"/>
    </source>
</evidence>
<dbReference type="EMBL" id="JAUCMV010000004">
    <property type="protein sequence ID" value="KAK0402370.1"/>
    <property type="molecule type" value="Genomic_DNA"/>
</dbReference>
<evidence type="ECO:0000313" key="13">
    <source>
        <dbReference type="Proteomes" id="UP001175271"/>
    </source>
</evidence>
<dbReference type="PANTHER" id="PTHR19297">
    <property type="entry name" value="GLYCOSYLTRANSFERASE 14 FAMILY MEMBER"/>
    <property type="match status" value="1"/>
</dbReference>
<name>A0AA39HAR3_9BILA</name>
<evidence type="ECO:0000256" key="2">
    <source>
        <dbReference type="ARBA" id="ARBA00004922"/>
    </source>
</evidence>
<comment type="pathway">
    <text evidence="2">Protein modification; protein glycosylation.</text>
</comment>
<evidence type="ECO:0000256" key="5">
    <source>
        <dbReference type="ARBA" id="ARBA00022692"/>
    </source>
</evidence>
<keyword evidence="13" id="KW-1185">Reference proteome</keyword>
<evidence type="ECO:0000256" key="8">
    <source>
        <dbReference type="ARBA" id="ARBA00023136"/>
    </source>
</evidence>
<evidence type="ECO:0000256" key="4">
    <source>
        <dbReference type="ARBA" id="ARBA00022679"/>
    </source>
</evidence>
<accession>A0AA39HAR3</accession>
<comment type="subcellular location">
    <subcellularLocation>
        <location evidence="1">Membrane</location>
        <topology evidence="1">Single-pass type II membrane protein</topology>
    </subcellularLocation>
</comment>
<comment type="caution">
    <text evidence="12">The sequence shown here is derived from an EMBL/GenBank/DDBJ whole genome shotgun (WGS) entry which is preliminary data.</text>
</comment>
<evidence type="ECO:0000256" key="3">
    <source>
        <dbReference type="ARBA" id="ARBA00022676"/>
    </source>
</evidence>
<keyword evidence="6" id="KW-0735">Signal-anchor</keyword>
<dbReference type="Proteomes" id="UP001175271">
    <property type="component" value="Unassembled WGS sequence"/>
</dbReference>
<keyword evidence="4" id="KW-0808">Transferase</keyword>
<comment type="similarity">
    <text evidence="10">Belongs to the glycosyltransferase 14 family.</text>
</comment>
<reference evidence="12" key="1">
    <citation type="submission" date="2023-06" db="EMBL/GenBank/DDBJ databases">
        <title>Genomic analysis of the entomopathogenic nematode Steinernema hermaphroditum.</title>
        <authorList>
            <person name="Schwarz E.M."/>
            <person name="Heppert J.K."/>
            <person name="Baniya A."/>
            <person name="Schwartz H.T."/>
            <person name="Tan C.-H."/>
            <person name="Antoshechkin I."/>
            <person name="Sternberg P.W."/>
            <person name="Goodrich-Blair H."/>
            <person name="Dillman A.R."/>
        </authorList>
    </citation>
    <scope>NUCLEOTIDE SEQUENCE</scope>
    <source>
        <strain evidence="12">PS9179</strain>
        <tissue evidence="12">Whole animal</tissue>
    </source>
</reference>
<keyword evidence="9" id="KW-0325">Glycoprotein</keyword>
<dbReference type="GO" id="GO:0008375">
    <property type="term" value="F:acetylglucosaminyltransferase activity"/>
    <property type="evidence" value="ECO:0007669"/>
    <property type="project" value="TreeGrafter"/>
</dbReference>
<evidence type="ECO:0000256" key="6">
    <source>
        <dbReference type="ARBA" id="ARBA00022968"/>
    </source>
</evidence>
<dbReference type="PANTHER" id="PTHR19297:SF185">
    <property type="entry name" value="BETA-1,3-GALACTOSYL-O-GLYCOSYL-GLYCOPROTEIN BETA-1,6-N-ACETYLGLUCOSAMINYLTRANSFERASE 3"/>
    <property type="match status" value="1"/>
</dbReference>
<sequence>MVLRYHIKNVLLLIAITVSVLILISMNRHHEKQLKSTTGPEAVPLPTVKTSSVEILNYDVARKSLDATMDRLSGYRDKVPCSRIIDQTLDGRSLRKTQLWSFDDVNFWNSFGSKPNICQVIKETFTFTTEPMSQEEFEFPLAYSLLVHSNAVQVLFLLSTVYQPQNQFCIAVDETTNDDFKRQMFLLGECFPNIFVMITPKVHWCGFSVLQGVYSCIEYLARLRDDWKYYQYLSGVDLPLKTNLEMVRIFKKLNGSFNAGIADLPDSRYNRDHSPPLPLWKSSLSATFSRESANFMVGSAKVHQLYEYLKNAFCPDETFWTTIAGNPNLLKMPGGFNASLWKQKLTGEWDKKYGTNETKPLLTEKKYSLFVPEKYYISRYQVWYTGNFRKFGRKCYGRFTAESCVFGVGDLKELIKRPELVGHKFYLNTQPAAFFCFYEHTRKRALKADTNFNVDAYGELPGPKLLAGTPFEEVEFRAPGGYEFY</sequence>
<dbReference type="GO" id="GO:0016020">
    <property type="term" value="C:membrane"/>
    <property type="evidence" value="ECO:0007669"/>
    <property type="project" value="UniProtKB-SubCell"/>
</dbReference>
<evidence type="ECO:0000256" key="10">
    <source>
        <dbReference type="ARBA" id="ARBA00038150"/>
    </source>
</evidence>
<evidence type="ECO:0000313" key="12">
    <source>
        <dbReference type="EMBL" id="KAK0402370.1"/>
    </source>
</evidence>
<dbReference type="Pfam" id="PF02485">
    <property type="entry name" value="Branch"/>
    <property type="match status" value="1"/>
</dbReference>
<dbReference type="AlphaFoldDB" id="A0AA39HAR3"/>
<gene>
    <name evidence="12" type="ORF">QR680_016301</name>
</gene>